<dbReference type="Proteomes" id="UP000000376">
    <property type="component" value="Chromosome"/>
</dbReference>
<dbReference type="KEGG" id="ahe:Arch_1308"/>
<proteinExistence type="predicted"/>
<gene>
    <name evidence="1" type="ordered locus">Arch_1308</name>
</gene>
<organism evidence="1 2">
    <name type="scientific">Arcanobacterium haemolyticum (strain ATCC 9345 / DSM 20595 / CCM 5947 / CCUG 17215 / LMG 16163 / NBRC 15585 / NCTC 8452 / 11018)</name>
    <dbReference type="NCBI Taxonomy" id="644284"/>
    <lineage>
        <taxon>Bacteria</taxon>
        <taxon>Bacillati</taxon>
        <taxon>Actinomycetota</taxon>
        <taxon>Actinomycetes</taxon>
        <taxon>Actinomycetales</taxon>
        <taxon>Actinomycetaceae</taxon>
        <taxon>Arcanobacterium</taxon>
    </lineage>
</organism>
<reference evidence="1 2" key="1">
    <citation type="journal article" date="2010" name="Stand. Genomic Sci.">
        <title>Complete genome sequence of Arcanobacterium haemolyticum type strain (11018).</title>
        <authorList>
            <person name="Yasawong M."/>
            <person name="Teshima H."/>
            <person name="Lapidus A."/>
            <person name="Nolan M."/>
            <person name="Lucas S."/>
            <person name="Glavina Del Rio T."/>
            <person name="Tice H."/>
            <person name="Cheng J."/>
            <person name="Bruce D."/>
            <person name="Detter C."/>
            <person name="Tapia R."/>
            <person name="Han C."/>
            <person name="Goodwin L."/>
            <person name="Pitluck S."/>
            <person name="Liolios K."/>
            <person name="Ivanova N."/>
            <person name="Mavromatis K."/>
            <person name="Mikhailova N."/>
            <person name="Pati A."/>
            <person name="Chen A."/>
            <person name="Palaniappan K."/>
            <person name="Land M."/>
            <person name="Hauser L."/>
            <person name="Chang Y."/>
            <person name="Jeffries C."/>
            <person name="Rohde M."/>
            <person name="Sikorski J."/>
            <person name="Pukall R."/>
            <person name="Goker M."/>
            <person name="Woyke T."/>
            <person name="Bristow J."/>
            <person name="Eisen J."/>
            <person name="Markowitz V."/>
            <person name="Hugenholtz P."/>
            <person name="Kyrpides N."/>
            <person name="Klenk H."/>
        </authorList>
    </citation>
    <scope>NUCLEOTIDE SEQUENCE [LARGE SCALE GENOMIC DNA]</scope>
    <source>
        <strain evidence="2">ATCC 9345 / DSM 20595 / CCUG 17215 / LMG 16163 / NBRC 15585 / NCTC 8452 / 11018</strain>
    </source>
</reference>
<dbReference type="HOGENOM" id="CLU_2857905_0_0_11"/>
<evidence type="ECO:0000313" key="2">
    <source>
        <dbReference type="Proteomes" id="UP000000376"/>
    </source>
</evidence>
<evidence type="ECO:0000313" key="1">
    <source>
        <dbReference type="EMBL" id="ADH93011.1"/>
    </source>
</evidence>
<keyword evidence="2" id="KW-1185">Reference proteome</keyword>
<dbReference type="EMBL" id="CP002045">
    <property type="protein sequence ID" value="ADH93011.1"/>
    <property type="molecule type" value="Genomic_DNA"/>
</dbReference>
<protein>
    <submittedName>
        <fullName evidence="1">Uncharacterized protein</fullName>
    </submittedName>
</protein>
<accession>D7BK31</accession>
<sequence length="64" mass="7184">MFCVLSDVASGGVFLFAVELGNDVGKFVYGRPIDWISSRVMNSPIASFVFHDVEYYCEESARRV</sequence>
<name>D7BK31_ARCHD</name>
<dbReference type="AlphaFoldDB" id="D7BK31"/>
<dbReference type="STRING" id="644284.Arch_1308"/>